<proteinExistence type="inferred from homology"/>
<organism evidence="3 4">
    <name type="scientific">Chloebia gouldiae</name>
    <name type="common">Gouldian finch</name>
    <name type="synonym">Erythrura gouldiae</name>
    <dbReference type="NCBI Taxonomy" id="44316"/>
    <lineage>
        <taxon>Eukaryota</taxon>
        <taxon>Metazoa</taxon>
        <taxon>Chordata</taxon>
        <taxon>Craniata</taxon>
        <taxon>Vertebrata</taxon>
        <taxon>Euteleostomi</taxon>
        <taxon>Archelosauria</taxon>
        <taxon>Archosauria</taxon>
        <taxon>Dinosauria</taxon>
        <taxon>Saurischia</taxon>
        <taxon>Theropoda</taxon>
        <taxon>Coelurosauria</taxon>
        <taxon>Aves</taxon>
        <taxon>Neognathae</taxon>
        <taxon>Neoaves</taxon>
        <taxon>Telluraves</taxon>
        <taxon>Australaves</taxon>
        <taxon>Passeriformes</taxon>
        <taxon>Passeroidea</taxon>
        <taxon>Passeridae</taxon>
        <taxon>Chloebia</taxon>
    </lineage>
</organism>
<dbReference type="InterPro" id="IPR025659">
    <property type="entry name" value="Tubby-like_C"/>
</dbReference>
<accession>A0A3L8S597</accession>
<dbReference type="AlphaFoldDB" id="A0A3L8S597"/>
<dbReference type="InterPro" id="IPR018066">
    <property type="entry name" value="Tubby_C_CS"/>
</dbReference>
<name>A0A3L8S597_CHLGU</name>
<dbReference type="PROSITE" id="PS01200">
    <property type="entry name" value="TUB_1"/>
    <property type="match status" value="1"/>
</dbReference>
<dbReference type="Pfam" id="PF01167">
    <property type="entry name" value="Tub"/>
    <property type="match status" value="1"/>
</dbReference>
<dbReference type="SUPFAM" id="SSF54518">
    <property type="entry name" value="Tubby C-terminal domain-like"/>
    <property type="match status" value="1"/>
</dbReference>
<comment type="caution">
    <text evidence="3">The sequence shown here is derived from an EMBL/GenBank/DDBJ whole genome shotgun (WGS) entry which is preliminary data.</text>
</comment>
<keyword evidence="4" id="KW-1185">Reference proteome</keyword>
<feature type="domain" description="Tubby C-terminal" evidence="2">
    <location>
        <begin position="1"/>
        <end position="121"/>
    </location>
</feature>
<dbReference type="Proteomes" id="UP000276834">
    <property type="component" value="Unassembled WGS sequence"/>
</dbReference>
<comment type="similarity">
    <text evidence="1">Belongs to the TUB family.</text>
</comment>
<dbReference type="OrthoDB" id="8775810at2759"/>
<dbReference type="EMBL" id="QUSF01000065">
    <property type="protein sequence ID" value="RLV96964.1"/>
    <property type="molecule type" value="Genomic_DNA"/>
</dbReference>
<dbReference type="STRING" id="44316.ENSEGOP00005022026"/>
<protein>
    <recommendedName>
        <fullName evidence="2">Tubby C-terminal domain-containing protein</fullName>
    </recommendedName>
</protein>
<dbReference type="GO" id="GO:0005929">
    <property type="term" value="C:cilium"/>
    <property type="evidence" value="ECO:0007669"/>
    <property type="project" value="TreeGrafter"/>
</dbReference>
<dbReference type="InterPro" id="IPR000007">
    <property type="entry name" value="Tubby_C"/>
</dbReference>
<gene>
    <name evidence="3" type="ORF">DV515_00012278</name>
</gene>
<dbReference type="Gene3D" id="3.20.90.10">
    <property type="entry name" value="Tubby Protein, Chain A"/>
    <property type="match status" value="1"/>
</dbReference>
<evidence type="ECO:0000313" key="3">
    <source>
        <dbReference type="EMBL" id="RLV96964.1"/>
    </source>
</evidence>
<evidence type="ECO:0000256" key="1">
    <source>
        <dbReference type="ARBA" id="ARBA00007129"/>
    </source>
</evidence>
<dbReference type="GO" id="GO:0061512">
    <property type="term" value="P:protein localization to cilium"/>
    <property type="evidence" value="ECO:0007669"/>
    <property type="project" value="TreeGrafter"/>
</dbReference>
<evidence type="ECO:0000259" key="2">
    <source>
        <dbReference type="Pfam" id="PF01167"/>
    </source>
</evidence>
<dbReference type="PANTHER" id="PTHR16517">
    <property type="entry name" value="TUBBY-RELATED"/>
    <property type="match status" value="1"/>
</dbReference>
<reference evidence="3 4" key="1">
    <citation type="journal article" date="2018" name="Proc. R. Soc. B">
        <title>A non-coding region near Follistatin controls head colour polymorphism in the Gouldian finch.</title>
        <authorList>
            <person name="Toomey M.B."/>
            <person name="Marques C.I."/>
            <person name="Andrade P."/>
            <person name="Araujo P.M."/>
            <person name="Sabatino S."/>
            <person name="Gazda M.A."/>
            <person name="Afonso S."/>
            <person name="Lopes R.J."/>
            <person name="Corbo J.C."/>
            <person name="Carneiro M."/>
        </authorList>
    </citation>
    <scope>NUCLEOTIDE SEQUENCE [LARGE SCALE GENOMIC DNA]</scope>
    <source>
        <strain evidence="3">Red01</strain>
        <tissue evidence="3">Muscle</tissue>
    </source>
</reference>
<dbReference type="GO" id="GO:0051015">
    <property type="term" value="F:actin filament binding"/>
    <property type="evidence" value="ECO:0007669"/>
    <property type="project" value="TreeGrafter"/>
</dbReference>
<dbReference type="PANTHER" id="PTHR16517:SF12">
    <property type="entry name" value="TUBBY-RELATED PROTEIN 1"/>
    <property type="match status" value="1"/>
</dbReference>
<sequence>MGTRFTVFDNGANPDRANADWSNVRQELSAVVYETNVLGFKGPRKMTVIIPGMNADCERVPIRPRNDNDGLLMRWQNRNMDNVIELHNKAPVWNDETQSYVLNFHGRVTHASVKNFQIVHSSDRKLGQGWDGTGDRVEEHCLMSWPQHPLFLLKFSFFTLWTPACLCWSWDEARQDSLQQLPLGPGAGSMWDSCCQI</sequence>
<evidence type="ECO:0000313" key="4">
    <source>
        <dbReference type="Proteomes" id="UP000276834"/>
    </source>
</evidence>
<dbReference type="PRINTS" id="PR01573">
    <property type="entry name" value="SUPERTUBBY"/>
</dbReference>